<dbReference type="Pfam" id="PF12770">
    <property type="entry name" value="CHAT"/>
    <property type="match status" value="1"/>
</dbReference>
<sequence length="571" mass="63850">MKQPVIFLAFANDKDDHLPLLDEERKVISGHLLPLANQQYVQLVIEPSATIADISRFVTDLKDRINLFHYGGHAGSKEIFLQDQAANADGIAQILALQKEIKLVFLNGCSTRAQVALLQELGIPAIIATSIPIADQSARTFSDVFYRALAEDHTLEEAYKLAAANHLMSSGQAAGINRGVRVRKEETEVLPWGLYITEGKEAVLNWKMPRQSAASFIVRGAGMKYQSGVVINQKLVMTIANAIAPFSRGIRMILEEAKSKGREPKMRDLRVAVIDSFPTPIGMHLRKLLIAEEIGTDRLQKIVNLYQVSSQFLAYVLMAQTWDEKHNDPKFKVLPNTQAALDSFFALSTADSQVYNFVNLIQALGDTLAENSTVLFVEEFATLRKQYQEEPELQTAVLFLEEMKRELMGAVAADEIESFCVQGEDKLCVIFSHIGFAAKYTLATIKMIELVKARHNTPRFRHNLVVLNQLTAAIGVLDDVLEALDYTDNNSVILMRDEETVNPSLNLSPFILDENALSGQQNSKLFFFTSREGKELHFTLIDNLKDTLNITGENYPVVTELFDGFFHKLLS</sequence>
<dbReference type="Proteomes" id="UP000008461">
    <property type="component" value="Chromosome"/>
</dbReference>
<dbReference type="AlphaFoldDB" id="F4KSW5"/>
<dbReference type="eggNOG" id="COG4995">
    <property type="taxonomic scope" value="Bacteria"/>
</dbReference>
<reference key="2">
    <citation type="submission" date="2011-04" db="EMBL/GenBank/DDBJ databases">
        <title>Complete sequence of chromosome of Haliscomenobacter hydrossis DSM 1100.</title>
        <authorList>
            <consortium name="US DOE Joint Genome Institute (JGI-PGF)"/>
            <person name="Lucas S."/>
            <person name="Han J."/>
            <person name="Lapidus A."/>
            <person name="Bruce D."/>
            <person name="Goodwin L."/>
            <person name="Pitluck S."/>
            <person name="Peters L."/>
            <person name="Kyrpides N."/>
            <person name="Mavromatis K."/>
            <person name="Ivanova N."/>
            <person name="Ovchinnikova G."/>
            <person name="Pagani I."/>
            <person name="Daligault H."/>
            <person name="Detter J.C."/>
            <person name="Han C."/>
            <person name="Land M."/>
            <person name="Hauser L."/>
            <person name="Markowitz V."/>
            <person name="Cheng J.-F."/>
            <person name="Hugenholtz P."/>
            <person name="Woyke T."/>
            <person name="Wu D."/>
            <person name="Verbarg S."/>
            <person name="Frueling A."/>
            <person name="Brambilla E."/>
            <person name="Klenk H.-P."/>
            <person name="Eisen J.A."/>
        </authorList>
    </citation>
    <scope>NUCLEOTIDE SEQUENCE</scope>
    <source>
        <strain>DSM 1100</strain>
    </source>
</reference>
<reference evidence="2 3" key="1">
    <citation type="journal article" date="2011" name="Stand. Genomic Sci.">
        <title>Complete genome sequence of Haliscomenobacter hydrossis type strain (O).</title>
        <authorList>
            <consortium name="US DOE Joint Genome Institute (JGI-PGF)"/>
            <person name="Daligault H."/>
            <person name="Lapidus A."/>
            <person name="Zeytun A."/>
            <person name="Nolan M."/>
            <person name="Lucas S."/>
            <person name="Del Rio T.G."/>
            <person name="Tice H."/>
            <person name="Cheng J.F."/>
            <person name="Tapia R."/>
            <person name="Han C."/>
            <person name="Goodwin L."/>
            <person name="Pitluck S."/>
            <person name="Liolios K."/>
            <person name="Pagani I."/>
            <person name="Ivanova N."/>
            <person name="Huntemann M."/>
            <person name="Mavromatis K."/>
            <person name="Mikhailova N."/>
            <person name="Pati A."/>
            <person name="Chen A."/>
            <person name="Palaniappan K."/>
            <person name="Land M."/>
            <person name="Hauser L."/>
            <person name="Brambilla E.M."/>
            <person name="Rohde M."/>
            <person name="Verbarg S."/>
            <person name="Goker M."/>
            <person name="Bristow J."/>
            <person name="Eisen J.A."/>
            <person name="Markowitz V."/>
            <person name="Hugenholtz P."/>
            <person name="Kyrpides N.C."/>
            <person name="Klenk H.P."/>
            <person name="Woyke T."/>
        </authorList>
    </citation>
    <scope>NUCLEOTIDE SEQUENCE [LARGE SCALE GENOMIC DNA]</scope>
    <source>
        <strain evidence="3">ATCC 27775 / DSM 1100 / LMG 10767 / O</strain>
    </source>
</reference>
<feature type="domain" description="CHAT" evidence="1">
    <location>
        <begin position="42"/>
        <end position="165"/>
    </location>
</feature>
<proteinExistence type="predicted"/>
<name>F4KSW5_HALH1</name>
<evidence type="ECO:0000313" key="2">
    <source>
        <dbReference type="EMBL" id="AEE49072.1"/>
    </source>
</evidence>
<dbReference type="HOGENOM" id="CLU_445409_0_0_10"/>
<dbReference type="OrthoDB" id="1164785at2"/>
<gene>
    <name evidence="2" type="ordered locus">Halhy_1174</name>
</gene>
<dbReference type="InterPro" id="IPR024983">
    <property type="entry name" value="CHAT_dom"/>
</dbReference>
<dbReference type="EMBL" id="CP002691">
    <property type="protein sequence ID" value="AEE49072.1"/>
    <property type="molecule type" value="Genomic_DNA"/>
</dbReference>
<organism evidence="2 3">
    <name type="scientific">Haliscomenobacter hydrossis (strain ATCC 27775 / DSM 1100 / LMG 10767 / O)</name>
    <dbReference type="NCBI Taxonomy" id="760192"/>
    <lineage>
        <taxon>Bacteria</taxon>
        <taxon>Pseudomonadati</taxon>
        <taxon>Bacteroidota</taxon>
        <taxon>Saprospiria</taxon>
        <taxon>Saprospirales</taxon>
        <taxon>Haliscomenobacteraceae</taxon>
        <taxon>Haliscomenobacter</taxon>
    </lineage>
</organism>
<evidence type="ECO:0000313" key="3">
    <source>
        <dbReference type="Proteomes" id="UP000008461"/>
    </source>
</evidence>
<protein>
    <recommendedName>
        <fullName evidence="1">CHAT domain-containing protein</fullName>
    </recommendedName>
</protein>
<keyword evidence="3" id="KW-1185">Reference proteome</keyword>
<accession>F4KSW5</accession>
<dbReference type="RefSeq" id="WP_013763627.1">
    <property type="nucleotide sequence ID" value="NC_015510.1"/>
</dbReference>
<evidence type="ECO:0000259" key="1">
    <source>
        <dbReference type="Pfam" id="PF12770"/>
    </source>
</evidence>
<dbReference type="KEGG" id="hhy:Halhy_1174"/>
<dbReference type="STRING" id="760192.Halhy_1174"/>